<gene>
    <name evidence="1" type="ORF">SteCoe_8715</name>
</gene>
<evidence type="ECO:0008006" key="3">
    <source>
        <dbReference type="Google" id="ProtNLM"/>
    </source>
</evidence>
<evidence type="ECO:0000313" key="2">
    <source>
        <dbReference type="Proteomes" id="UP000187209"/>
    </source>
</evidence>
<accession>A0A1R2CJJ0</accession>
<dbReference type="Pfam" id="PF08613">
    <property type="entry name" value="Cyclin"/>
    <property type="match status" value="1"/>
</dbReference>
<name>A0A1R2CJJ0_9CILI</name>
<dbReference type="PANTHER" id="PTHR15615:SF108">
    <property type="entry name" value="PROTEIN CNPPD1"/>
    <property type="match status" value="1"/>
</dbReference>
<dbReference type="SUPFAM" id="SSF47954">
    <property type="entry name" value="Cyclin-like"/>
    <property type="match status" value="1"/>
</dbReference>
<comment type="caution">
    <text evidence="1">The sequence shown here is derived from an EMBL/GenBank/DDBJ whole genome shotgun (WGS) entry which is preliminary data.</text>
</comment>
<dbReference type="InterPro" id="IPR013922">
    <property type="entry name" value="Cyclin_PHO80-like"/>
</dbReference>
<evidence type="ECO:0000313" key="1">
    <source>
        <dbReference type="EMBL" id="OMJ89167.1"/>
    </source>
</evidence>
<dbReference type="OrthoDB" id="337735at2759"/>
<proteinExistence type="predicted"/>
<dbReference type="EMBL" id="MPUH01000132">
    <property type="protein sequence ID" value="OMJ89167.1"/>
    <property type="molecule type" value="Genomic_DNA"/>
</dbReference>
<keyword evidence="2" id="KW-1185">Reference proteome</keyword>
<dbReference type="PANTHER" id="PTHR15615">
    <property type="match status" value="1"/>
</dbReference>
<protein>
    <recommendedName>
        <fullName evidence="3">Cyclin-like domain-containing protein</fullName>
    </recommendedName>
</protein>
<dbReference type="Proteomes" id="UP000187209">
    <property type="component" value="Unassembled WGS sequence"/>
</dbReference>
<dbReference type="AlphaFoldDB" id="A0A1R2CJJ0"/>
<dbReference type="GO" id="GO:0019901">
    <property type="term" value="F:protein kinase binding"/>
    <property type="evidence" value="ECO:0007669"/>
    <property type="project" value="InterPro"/>
</dbReference>
<organism evidence="1 2">
    <name type="scientific">Stentor coeruleus</name>
    <dbReference type="NCBI Taxonomy" id="5963"/>
    <lineage>
        <taxon>Eukaryota</taxon>
        <taxon>Sar</taxon>
        <taxon>Alveolata</taxon>
        <taxon>Ciliophora</taxon>
        <taxon>Postciliodesmatophora</taxon>
        <taxon>Heterotrichea</taxon>
        <taxon>Heterotrichida</taxon>
        <taxon>Stentoridae</taxon>
        <taxon>Stentor</taxon>
    </lineage>
</organism>
<dbReference type="Gene3D" id="1.10.472.10">
    <property type="entry name" value="Cyclin-like"/>
    <property type="match status" value="1"/>
</dbReference>
<reference evidence="1 2" key="1">
    <citation type="submission" date="2016-11" db="EMBL/GenBank/DDBJ databases">
        <title>The macronuclear genome of Stentor coeruleus: a giant cell with tiny introns.</title>
        <authorList>
            <person name="Slabodnick M."/>
            <person name="Ruby J.G."/>
            <person name="Reiff S.B."/>
            <person name="Swart E.C."/>
            <person name="Gosai S."/>
            <person name="Prabakaran S."/>
            <person name="Witkowska E."/>
            <person name="Larue G.E."/>
            <person name="Fisher S."/>
            <person name="Freeman R.M."/>
            <person name="Gunawardena J."/>
            <person name="Chu W."/>
            <person name="Stover N.A."/>
            <person name="Gregory B.D."/>
            <person name="Nowacki M."/>
            <person name="Derisi J."/>
            <person name="Roy S.W."/>
            <person name="Marshall W.F."/>
            <person name="Sood P."/>
        </authorList>
    </citation>
    <scope>NUCLEOTIDE SEQUENCE [LARGE SCALE GENOMIC DNA]</scope>
    <source>
        <strain evidence="1">WM001</strain>
    </source>
</reference>
<dbReference type="InterPro" id="IPR036915">
    <property type="entry name" value="Cyclin-like_sf"/>
</dbReference>
<sequence length="195" mass="22291">MSITVGFASEILKNVKFDDGRPKASDWTHHFNLVKPMPMKLENFIEHFLYQLNLDEELLVHAFGIVESALEELTSLNVHRIVLTALAISYKFCIDCPATNSQIEKVGGLKPGELLTLETVLLDVCQWKIHQLDYTERKNSLIKIGEEELTCRKEVHDEDNEDNEDYEDLVNLDDSDTTGCETNESFSELSAFFTF</sequence>